<dbReference type="NCBIfam" id="TIGR00577">
    <property type="entry name" value="fpg"/>
    <property type="match status" value="1"/>
</dbReference>
<comment type="caution">
    <text evidence="18">The sequence shown here is derived from an EMBL/GenBank/DDBJ whole genome shotgun (WGS) entry which is preliminary data.</text>
</comment>
<feature type="binding site" evidence="15">
    <location>
        <position position="109"/>
    </location>
    <ligand>
        <name>DNA</name>
        <dbReference type="ChEBI" id="CHEBI:16991"/>
    </ligand>
</feature>
<comment type="cofactor">
    <cofactor evidence="15">
        <name>Zn(2+)</name>
        <dbReference type="ChEBI" id="CHEBI:29105"/>
    </cofactor>
    <text evidence="15">Binds 1 zinc ion per subunit.</text>
</comment>
<dbReference type="SMART" id="SM01232">
    <property type="entry name" value="H2TH"/>
    <property type="match status" value="1"/>
</dbReference>
<dbReference type="NCBIfam" id="NF002211">
    <property type="entry name" value="PRK01103.1"/>
    <property type="match status" value="1"/>
</dbReference>
<dbReference type="RefSeq" id="WP_107988295.1">
    <property type="nucleotide sequence ID" value="NZ_QAYG01000001.1"/>
</dbReference>
<accession>A0A2T5VG95</accession>
<keyword evidence="12 15" id="KW-0511">Multifunctional enzyme</keyword>
<gene>
    <name evidence="15" type="primary">mutM</name>
    <name evidence="15" type="synonym">fpg</name>
    <name evidence="18" type="ORF">C8N35_101827</name>
</gene>
<proteinExistence type="inferred from homology"/>
<dbReference type="Pfam" id="PF01149">
    <property type="entry name" value="Fapy_DNA_glyco"/>
    <property type="match status" value="1"/>
</dbReference>
<dbReference type="PANTHER" id="PTHR22993">
    <property type="entry name" value="FORMAMIDOPYRIMIDINE-DNA GLYCOSYLASE"/>
    <property type="match status" value="1"/>
</dbReference>
<feature type="active site" description="Proton donor; for delta-elimination activity" evidence="15">
    <location>
        <position position="292"/>
    </location>
</feature>
<keyword evidence="10 15" id="KW-0234">DNA repair</keyword>
<evidence type="ECO:0000256" key="2">
    <source>
        <dbReference type="ARBA" id="ARBA00009409"/>
    </source>
</evidence>
<dbReference type="Gene3D" id="3.20.190.10">
    <property type="entry name" value="MutM-like, N-terminal"/>
    <property type="match status" value="1"/>
</dbReference>
<dbReference type="SUPFAM" id="SSF81624">
    <property type="entry name" value="N-terminal domain of MutM-like DNA repair proteins"/>
    <property type="match status" value="1"/>
</dbReference>
<evidence type="ECO:0000313" key="19">
    <source>
        <dbReference type="Proteomes" id="UP000244081"/>
    </source>
</evidence>
<evidence type="ECO:0000256" key="14">
    <source>
        <dbReference type="ARBA" id="ARBA00044632"/>
    </source>
</evidence>
<dbReference type="InterPro" id="IPR035937">
    <property type="entry name" value="FPG_N"/>
</dbReference>
<dbReference type="InterPro" id="IPR000214">
    <property type="entry name" value="Znf_DNA_glyclase/AP_lyase"/>
</dbReference>
<evidence type="ECO:0000313" key="18">
    <source>
        <dbReference type="EMBL" id="PTW62779.1"/>
    </source>
</evidence>
<evidence type="ECO:0000259" key="17">
    <source>
        <dbReference type="PROSITE" id="PS51068"/>
    </source>
</evidence>
<keyword evidence="13 15" id="KW-0326">Glycosidase</keyword>
<feature type="active site" description="Proton donor; for beta-elimination activity" evidence="15">
    <location>
        <position position="58"/>
    </location>
</feature>
<evidence type="ECO:0000256" key="12">
    <source>
        <dbReference type="ARBA" id="ARBA00023268"/>
    </source>
</evidence>
<dbReference type="InterPro" id="IPR012319">
    <property type="entry name" value="FPG_cat"/>
</dbReference>
<feature type="binding site" evidence="15">
    <location>
        <position position="175"/>
    </location>
    <ligand>
        <name>DNA</name>
        <dbReference type="ChEBI" id="CHEBI:16991"/>
    </ligand>
</feature>
<dbReference type="GO" id="GO:0034039">
    <property type="term" value="F:8-oxo-7,8-dihydroguanine DNA N-glycosylase activity"/>
    <property type="evidence" value="ECO:0007669"/>
    <property type="project" value="TreeGrafter"/>
</dbReference>
<dbReference type="EC" id="4.2.99.18" evidence="15"/>
<dbReference type="EMBL" id="QAYG01000001">
    <property type="protein sequence ID" value="PTW62779.1"/>
    <property type="molecule type" value="Genomic_DNA"/>
</dbReference>
<name>A0A2T5VG95_9HYPH</name>
<dbReference type="GO" id="GO:0140078">
    <property type="term" value="F:class I DNA-(apurinic or apyrimidinic site) endonuclease activity"/>
    <property type="evidence" value="ECO:0007669"/>
    <property type="project" value="UniProtKB-EC"/>
</dbReference>
<keyword evidence="6 15" id="KW-0863">Zinc-finger</keyword>
<dbReference type="Gene3D" id="1.10.8.50">
    <property type="match status" value="1"/>
</dbReference>
<evidence type="ECO:0000256" key="4">
    <source>
        <dbReference type="ARBA" id="ARBA00022723"/>
    </source>
</evidence>
<feature type="domain" description="FPG-type" evidence="16">
    <location>
        <begin position="266"/>
        <end position="302"/>
    </location>
</feature>
<dbReference type="SUPFAM" id="SSF57716">
    <property type="entry name" value="Glucocorticoid receptor-like (DNA-binding domain)"/>
    <property type="match status" value="1"/>
</dbReference>
<dbReference type="OrthoDB" id="9800855at2"/>
<evidence type="ECO:0000256" key="10">
    <source>
        <dbReference type="ARBA" id="ARBA00023204"/>
    </source>
</evidence>
<evidence type="ECO:0000256" key="11">
    <source>
        <dbReference type="ARBA" id="ARBA00023239"/>
    </source>
</evidence>
<protein>
    <recommendedName>
        <fullName evidence="15">Formamidopyrimidine-DNA glycosylase</fullName>
        <shortName evidence="15">Fapy-DNA glycosylase</shortName>
        <ecNumber evidence="15">3.2.2.23</ecNumber>
    </recommendedName>
    <alternativeName>
        <fullName evidence="15">DNA-(apurinic or apyrimidinic site) lyase MutM</fullName>
        <shortName evidence="15">AP lyase MutM</shortName>
        <ecNumber evidence="15">4.2.99.18</ecNumber>
    </alternativeName>
</protein>
<dbReference type="Pfam" id="PF06831">
    <property type="entry name" value="H2TH"/>
    <property type="match status" value="1"/>
</dbReference>
<dbReference type="InterPro" id="IPR015886">
    <property type="entry name" value="H2TH_FPG"/>
</dbReference>
<dbReference type="PANTHER" id="PTHR22993:SF9">
    <property type="entry name" value="FORMAMIDOPYRIMIDINE-DNA GLYCOSYLASE"/>
    <property type="match status" value="1"/>
</dbReference>
<dbReference type="AlphaFoldDB" id="A0A2T5VG95"/>
<dbReference type="GO" id="GO:0008270">
    <property type="term" value="F:zinc ion binding"/>
    <property type="evidence" value="ECO:0007669"/>
    <property type="project" value="UniProtKB-UniRule"/>
</dbReference>
<evidence type="ECO:0000256" key="5">
    <source>
        <dbReference type="ARBA" id="ARBA00022763"/>
    </source>
</evidence>
<evidence type="ECO:0000256" key="15">
    <source>
        <dbReference type="HAMAP-Rule" id="MF_00103"/>
    </source>
</evidence>
<dbReference type="CDD" id="cd08966">
    <property type="entry name" value="EcFpg-like_N"/>
    <property type="match status" value="1"/>
</dbReference>
<evidence type="ECO:0000256" key="1">
    <source>
        <dbReference type="ARBA" id="ARBA00001668"/>
    </source>
</evidence>
<dbReference type="EC" id="3.2.2.23" evidence="15"/>
<keyword evidence="8 15" id="KW-0862">Zinc</keyword>
<dbReference type="SUPFAM" id="SSF46946">
    <property type="entry name" value="S13-like H2TH domain"/>
    <property type="match status" value="1"/>
</dbReference>
<comment type="function">
    <text evidence="15">Involved in base excision repair of DNA damaged by oxidation or by mutagenic agents. Acts as DNA glycosylase that recognizes and removes damaged bases. Has a preference for oxidized purines, such as 7,8-dihydro-8-oxoguanine (8-oxoG). Has AP (apurinic/apyrimidinic) lyase activity and introduces nicks in the DNA strand. Cleaves the DNA backbone by beta-delta elimination to generate a single-strand break at the site of the removed base with both 3'- and 5'-phosphates.</text>
</comment>
<keyword evidence="5 15" id="KW-0227">DNA damage</keyword>
<dbReference type="Proteomes" id="UP000244081">
    <property type="component" value="Unassembled WGS sequence"/>
</dbReference>
<dbReference type="InterPro" id="IPR020629">
    <property type="entry name" value="FPG_Glyclase"/>
</dbReference>
<keyword evidence="19" id="KW-1185">Reference proteome</keyword>
<keyword evidence="4 15" id="KW-0479">Metal-binding</keyword>
<evidence type="ECO:0000256" key="8">
    <source>
        <dbReference type="ARBA" id="ARBA00022833"/>
    </source>
</evidence>
<feature type="domain" description="Formamidopyrimidine-DNA glycosylase catalytic" evidence="17">
    <location>
        <begin position="2"/>
        <end position="135"/>
    </location>
</feature>
<comment type="catalytic activity">
    <reaction evidence="14 15">
        <text>2'-deoxyribonucleotide-(2'-deoxyribose 5'-phosphate)-2'-deoxyribonucleotide-DNA = a 3'-end 2'-deoxyribonucleotide-(2,3-dehydro-2,3-deoxyribose 5'-phosphate)-DNA + a 5'-end 5'-phospho-2'-deoxyribonucleoside-DNA + H(+)</text>
        <dbReference type="Rhea" id="RHEA:66592"/>
        <dbReference type="Rhea" id="RHEA-COMP:13180"/>
        <dbReference type="Rhea" id="RHEA-COMP:16897"/>
        <dbReference type="Rhea" id="RHEA-COMP:17067"/>
        <dbReference type="ChEBI" id="CHEBI:15378"/>
        <dbReference type="ChEBI" id="CHEBI:136412"/>
        <dbReference type="ChEBI" id="CHEBI:157695"/>
        <dbReference type="ChEBI" id="CHEBI:167181"/>
        <dbReference type="EC" id="4.2.99.18"/>
    </reaction>
</comment>
<dbReference type="FunFam" id="1.10.8.50:FF:000003">
    <property type="entry name" value="Formamidopyrimidine-DNA glycosylase"/>
    <property type="match status" value="1"/>
</dbReference>
<comment type="similarity">
    <text evidence="2 15">Belongs to the FPG family.</text>
</comment>
<feature type="active site" description="Proton donor" evidence="15">
    <location>
        <position position="3"/>
    </location>
</feature>
<evidence type="ECO:0000256" key="9">
    <source>
        <dbReference type="ARBA" id="ARBA00023125"/>
    </source>
</evidence>
<dbReference type="HAMAP" id="MF_00103">
    <property type="entry name" value="Fapy_DNA_glycosyl"/>
    <property type="match status" value="1"/>
</dbReference>
<comment type="catalytic activity">
    <reaction evidence="1 15">
        <text>Hydrolysis of DNA containing ring-opened 7-methylguanine residues, releasing 2,6-diamino-4-hydroxy-5-(N-methyl)formamidopyrimidine.</text>
        <dbReference type="EC" id="3.2.2.23"/>
    </reaction>
</comment>
<dbReference type="GO" id="GO:0003684">
    <property type="term" value="F:damaged DNA binding"/>
    <property type="evidence" value="ECO:0007669"/>
    <property type="project" value="InterPro"/>
</dbReference>
<keyword evidence="11 15" id="KW-0456">Lyase</keyword>
<evidence type="ECO:0000259" key="16">
    <source>
        <dbReference type="PROSITE" id="PS51066"/>
    </source>
</evidence>
<evidence type="ECO:0000256" key="6">
    <source>
        <dbReference type="ARBA" id="ARBA00022771"/>
    </source>
</evidence>
<feature type="active site" description="Schiff-base intermediate with DNA" evidence="15">
    <location>
        <position position="2"/>
    </location>
</feature>
<organism evidence="18 19">
    <name type="scientific">Breoghania corrubedonensis</name>
    <dbReference type="NCBI Taxonomy" id="665038"/>
    <lineage>
        <taxon>Bacteria</taxon>
        <taxon>Pseudomonadati</taxon>
        <taxon>Pseudomonadota</taxon>
        <taxon>Alphaproteobacteria</taxon>
        <taxon>Hyphomicrobiales</taxon>
        <taxon>Stappiaceae</taxon>
        <taxon>Breoghania</taxon>
    </lineage>
</organism>
<dbReference type="PROSITE" id="PS51068">
    <property type="entry name" value="FPG_CAT"/>
    <property type="match status" value="1"/>
</dbReference>
<evidence type="ECO:0000256" key="7">
    <source>
        <dbReference type="ARBA" id="ARBA00022801"/>
    </source>
</evidence>
<reference evidence="18 19" key="1">
    <citation type="submission" date="2018-04" db="EMBL/GenBank/DDBJ databases">
        <title>Genomic Encyclopedia of Archaeal and Bacterial Type Strains, Phase II (KMG-II): from individual species to whole genera.</title>
        <authorList>
            <person name="Goeker M."/>
        </authorList>
    </citation>
    <scope>NUCLEOTIDE SEQUENCE [LARGE SCALE GENOMIC DNA]</scope>
    <source>
        <strain evidence="18 19">DSM 23382</strain>
    </source>
</reference>
<dbReference type="GO" id="GO:0006284">
    <property type="term" value="P:base-excision repair"/>
    <property type="evidence" value="ECO:0007669"/>
    <property type="project" value="InterPro"/>
</dbReference>
<evidence type="ECO:0000256" key="13">
    <source>
        <dbReference type="ARBA" id="ARBA00023295"/>
    </source>
</evidence>
<feature type="binding site" evidence="15">
    <location>
        <position position="132"/>
    </location>
    <ligand>
        <name>DNA</name>
        <dbReference type="ChEBI" id="CHEBI:16991"/>
    </ligand>
</feature>
<keyword evidence="7 15" id="KW-0378">Hydrolase</keyword>
<evidence type="ECO:0000256" key="3">
    <source>
        <dbReference type="ARBA" id="ARBA00011245"/>
    </source>
</evidence>
<dbReference type="InterPro" id="IPR010979">
    <property type="entry name" value="Ribosomal_uS13-like_H2TH"/>
</dbReference>
<dbReference type="SMART" id="SM00898">
    <property type="entry name" value="Fapy_DNA_glyco"/>
    <property type="match status" value="1"/>
</dbReference>
<dbReference type="PROSITE" id="PS51066">
    <property type="entry name" value="ZF_FPG_2"/>
    <property type="match status" value="1"/>
</dbReference>
<keyword evidence="9 15" id="KW-0238">DNA-binding</keyword>
<comment type="subunit">
    <text evidence="3 15">Monomer.</text>
</comment>
<sequence>MPELPEVETVCRGLAPVMEGARITRVEQRRADLRFPFPTDFVARLEGQRIEALGRRAKYLLADLSSGDVLVMHLGMSGSFRIAEAPSVSIAAQEAPGAFHHPRSKNERHDHVVLHLEPADGVPARIIYNDPRRFGFMTLVARAGLESHPFFAHLGLEPLGNELDASWLAKAFAGRTTPLKAALLDQKVIAGLGNIYVCEALWRSRLSPMRAAGTLVTKAGRPSAAAGRLAEAIRSVLAEAVAAGGSTLRDHMKTDGSLGYFQHSFAAYDREGTSCRHPGCRGSIARIVQSGRSTFYCGVCQR</sequence>